<accession>A0A7J6QXG0</accession>
<evidence type="ECO:0000313" key="2">
    <source>
        <dbReference type="Proteomes" id="UP000553632"/>
    </source>
</evidence>
<gene>
    <name evidence="1" type="ORF">FOZ63_022257</name>
</gene>
<reference evidence="1 2" key="1">
    <citation type="submission" date="2020-04" db="EMBL/GenBank/DDBJ databases">
        <title>Perkinsus olseni comparative genomics.</title>
        <authorList>
            <person name="Bogema D.R."/>
        </authorList>
    </citation>
    <scope>NUCLEOTIDE SEQUENCE [LARGE SCALE GENOMIC DNA]</scope>
    <source>
        <strain evidence="1 2">ATCC PRA-207</strain>
    </source>
</reference>
<feature type="non-terminal residue" evidence="1">
    <location>
        <position position="133"/>
    </location>
</feature>
<sequence length="133" mass="13352">PVAAGSSPARGAYLIRPCFGVVGYLPGGLSAHVSSVACASVAQSAERVPFKPVAAVGYLPGGLSVHVSSVACASVAQSAERVPFKPVAAGSSPARAQSAERVPFKPVAAGSSPAQVPPIWIYSIIELGSARER</sequence>
<evidence type="ECO:0000313" key="1">
    <source>
        <dbReference type="EMBL" id="KAF4713115.1"/>
    </source>
</evidence>
<proteinExistence type="predicted"/>
<protein>
    <submittedName>
        <fullName evidence="1">Uncharacterized protein</fullName>
    </submittedName>
</protein>
<organism evidence="1 2">
    <name type="scientific">Perkinsus olseni</name>
    <name type="common">Perkinsus atlanticus</name>
    <dbReference type="NCBI Taxonomy" id="32597"/>
    <lineage>
        <taxon>Eukaryota</taxon>
        <taxon>Sar</taxon>
        <taxon>Alveolata</taxon>
        <taxon>Perkinsozoa</taxon>
        <taxon>Perkinsea</taxon>
        <taxon>Perkinsida</taxon>
        <taxon>Perkinsidae</taxon>
        <taxon>Perkinsus</taxon>
    </lineage>
</organism>
<dbReference type="AlphaFoldDB" id="A0A7J6QXG0"/>
<feature type="non-terminal residue" evidence="1">
    <location>
        <position position="1"/>
    </location>
</feature>
<name>A0A7J6QXG0_PEROL</name>
<dbReference type="Proteomes" id="UP000553632">
    <property type="component" value="Unassembled WGS sequence"/>
</dbReference>
<comment type="caution">
    <text evidence="1">The sequence shown here is derived from an EMBL/GenBank/DDBJ whole genome shotgun (WGS) entry which is preliminary data.</text>
</comment>
<keyword evidence="2" id="KW-1185">Reference proteome</keyword>
<dbReference type="EMBL" id="JABANO010029695">
    <property type="protein sequence ID" value="KAF4713115.1"/>
    <property type="molecule type" value="Genomic_DNA"/>
</dbReference>